<dbReference type="Pfam" id="PF03060">
    <property type="entry name" value="NMO"/>
    <property type="match status" value="1"/>
</dbReference>
<reference evidence="5 6" key="1">
    <citation type="submission" date="2018-11" db="EMBL/GenBank/DDBJ databases">
        <title>Genome sequence of Apiotrichum porosum DSM 27194.</title>
        <authorList>
            <person name="Aliyu H."/>
            <person name="Gorte O."/>
            <person name="Ochsenreither K."/>
        </authorList>
    </citation>
    <scope>NUCLEOTIDE SEQUENCE [LARGE SCALE GENOMIC DNA]</scope>
    <source>
        <strain evidence="5 6">DSM 27194</strain>
    </source>
</reference>
<proteinExistence type="predicted"/>
<dbReference type="AlphaFoldDB" id="A0A427YBP2"/>
<dbReference type="RefSeq" id="XP_028480585.1">
    <property type="nucleotide sequence ID" value="XM_028616728.1"/>
</dbReference>
<evidence type="ECO:0000256" key="3">
    <source>
        <dbReference type="ARBA" id="ARBA00023002"/>
    </source>
</evidence>
<keyword evidence="6" id="KW-1185">Reference proteome</keyword>
<keyword evidence="4" id="KW-0812">Transmembrane</keyword>
<protein>
    <submittedName>
        <fullName evidence="5">Uncharacterized protein</fullName>
    </submittedName>
</protein>
<dbReference type="GO" id="GO:0018580">
    <property type="term" value="F:nitronate monooxygenase activity"/>
    <property type="evidence" value="ECO:0007669"/>
    <property type="project" value="InterPro"/>
</dbReference>
<evidence type="ECO:0000313" key="5">
    <source>
        <dbReference type="EMBL" id="RSH88377.1"/>
    </source>
</evidence>
<dbReference type="OrthoDB" id="412383at2759"/>
<keyword evidence="2" id="KW-0288">FMN</keyword>
<feature type="transmembrane region" description="Helical" evidence="4">
    <location>
        <begin position="21"/>
        <end position="46"/>
    </location>
</feature>
<organism evidence="5 6">
    <name type="scientific">Apiotrichum porosum</name>
    <dbReference type="NCBI Taxonomy" id="105984"/>
    <lineage>
        <taxon>Eukaryota</taxon>
        <taxon>Fungi</taxon>
        <taxon>Dikarya</taxon>
        <taxon>Basidiomycota</taxon>
        <taxon>Agaricomycotina</taxon>
        <taxon>Tremellomycetes</taxon>
        <taxon>Trichosporonales</taxon>
        <taxon>Trichosporonaceae</taxon>
        <taxon>Apiotrichum</taxon>
    </lineage>
</organism>
<dbReference type="PANTHER" id="PTHR32332:SF20">
    <property type="entry name" value="2-NITROPROPANE DIOXYGENASE-LIKE PROTEIN"/>
    <property type="match status" value="1"/>
</dbReference>
<keyword evidence="3" id="KW-0560">Oxidoreductase</keyword>
<evidence type="ECO:0000313" key="6">
    <source>
        <dbReference type="Proteomes" id="UP000279236"/>
    </source>
</evidence>
<dbReference type="STRING" id="105984.A0A427YBP2"/>
<dbReference type="SUPFAM" id="SSF51412">
    <property type="entry name" value="Inosine monophosphate dehydrogenase (IMPDH)"/>
    <property type="match status" value="1"/>
</dbReference>
<evidence type="ECO:0000256" key="2">
    <source>
        <dbReference type="ARBA" id="ARBA00022643"/>
    </source>
</evidence>
<dbReference type="GeneID" id="39585460"/>
<sequence length="341" mass="36250">MVLVTELTRMLGIKHPIVQGGMQWVGVPALAAAVAAAGGLGILTALTQPSPDALRVAIKETHKLMNGRPGRFGVNITLLPSITPPDYAGYVKAAMDEGIDVFETAGNNPGPIIKLIQTYKAPGQATVPKRYIIHKCTAVRHALSAQKMGVDCLSIDGFECAGHPGEDDIGGLVLLARAAEELGIPFISSGGIANGRGLAASLALGAQGVNMGTRFMATVESPIHENIKEKIVASNEKDTVHIFRTLKNTARVFKNKVSTEVVALEKRPYGAKFEDLRDLVSGARGKVVYENGDPDYGIWSAGIAVGLIHDIPTCEVLCDRMVKEAEDVINRLDTKIAKAKL</sequence>
<keyword evidence="1" id="KW-0285">Flavoprotein</keyword>
<dbReference type="PANTHER" id="PTHR32332">
    <property type="entry name" value="2-NITROPROPANE DIOXYGENASE"/>
    <property type="match status" value="1"/>
</dbReference>
<name>A0A427YBP2_9TREE</name>
<dbReference type="Proteomes" id="UP000279236">
    <property type="component" value="Unassembled WGS sequence"/>
</dbReference>
<evidence type="ECO:0000256" key="4">
    <source>
        <dbReference type="SAM" id="Phobius"/>
    </source>
</evidence>
<gene>
    <name evidence="5" type="ORF">EHS24_000917</name>
</gene>
<accession>A0A427YBP2</accession>
<keyword evidence="4" id="KW-0472">Membrane</keyword>
<keyword evidence="4" id="KW-1133">Transmembrane helix</keyword>
<dbReference type="InterPro" id="IPR013785">
    <property type="entry name" value="Aldolase_TIM"/>
</dbReference>
<dbReference type="Gene3D" id="3.20.20.70">
    <property type="entry name" value="Aldolase class I"/>
    <property type="match status" value="1"/>
</dbReference>
<dbReference type="EMBL" id="RSCE01000001">
    <property type="protein sequence ID" value="RSH88377.1"/>
    <property type="molecule type" value="Genomic_DNA"/>
</dbReference>
<evidence type="ECO:0000256" key="1">
    <source>
        <dbReference type="ARBA" id="ARBA00022630"/>
    </source>
</evidence>
<dbReference type="InterPro" id="IPR004136">
    <property type="entry name" value="NMO"/>
</dbReference>
<comment type="caution">
    <text evidence="5">The sequence shown here is derived from an EMBL/GenBank/DDBJ whole genome shotgun (WGS) entry which is preliminary data.</text>
</comment>
<dbReference type="CDD" id="cd04730">
    <property type="entry name" value="NPD_like"/>
    <property type="match status" value="1"/>
</dbReference>